<accession>A0A1F5JLY7</accession>
<comment type="caution">
    <text evidence="1">The sequence shown here is derived from an EMBL/GenBank/DDBJ whole genome shotgun (WGS) entry which is preliminary data.</text>
</comment>
<dbReference type="Proteomes" id="UP000177555">
    <property type="component" value="Unassembled WGS sequence"/>
</dbReference>
<reference evidence="1 2" key="1">
    <citation type="journal article" date="2016" name="Nat. Commun.">
        <title>Thousands of microbial genomes shed light on interconnected biogeochemical processes in an aquifer system.</title>
        <authorList>
            <person name="Anantharaman K."/>
            <person name="Brown C.T."/>
            <person name="Hug L.A."/>
            <person name="Sharon I."/>
            <person name="Castelle C.J."/>
            <person name="Probst A.J."/>
            <person name="Thomas B.C."/>
            <person name="Singh A."/>
            <person name="Wilkins M.J."/>
            <person name="Karaoz U."/>
            <person name="Brodie E.L."/>
            <person name="Williams K.H."/>
            <person name="Hubbard S.S."/>
            <person name="Banfield J.F."/>
        </authorList>
    </citation>
    <scope>NUCLEOTIDE SEQUENCE [LARGE SCALE GENOMIC DNA]</scope>
</reference>
<evidence type="ECO:0000313" key="2">
    <source>
        <dbReference type="Proteomes" id="UP000177555"/>
    </source>
</evidence>
<sequence>MPEKDLTPEEYKAVEKWINQQPDRWWHGFGEGIVNSGAFKIGSEPLVIHGVNDENVLLGVRYRIICSEKHAEALEQAGVIGFSPEPQPGAKTP</sequence>
<evidence type="ECO:0000313" key="1">
    <source>
        <dbReference type="EMBL" id="OGE29681.1"/>
    </source>
</evidence>
<dbReference type="EMBL" id="MFCP01000002">
    <property type="protein sequence ID" value="OGE29681.1"/>
    <property type="molecule type" value="Genomic_DNA"/>
</dbReference>
<protein>
    <submittedName>
        <fullName evidence="1">Uncharacterized protein</fullName>
    </submittedName>
</protein>
<proteinExistence type="predicted"/>
<dbReference type="AlphaFoldDB" id="A0A1F5JLY7"/>
<organism evidence="1 2">
    <name type="scientific">Candidatus Daviesbacteria bacterium RIFCSPHIGHO2_01_FULL_40_11</name>
    <dbReference type="NCBI Taxonomy" id="1797762"/>
    <lineage>
        <taxon>Bacteria</taxon>
        <taxon>Candidatus Daviesiibacteriota</taxon>
    </lineage>
</organism>
<name>A0A1F5JLY7_9BACT</name>
<gene>
    <name evidence="1" type="ORF">A2867_01670</name>
</gene>